<accession>A0ABR3JL06</accession>
<organism evidence="1 2">
    <name type="scientific">Hohenbuehelia grisea</name>
    <dbReference type="NCBI Taxonomy" id="104357"/>
    <lineage>
        <taxon>Eukaryota</taxon>
        <taxon>Fungi</taxon>
        <taxon>Dikarya</taxon>
        <taxon>Basidiomycota</taxon>
        <taxon>Agaricomycotina</taxon>
        <taxon>Agaricomycetes</taxon>
        <taxon>Agaricomycetidae</taxon>
        <taxon>Agaricales</taxon>
        <taxon>Pleurotineae</taxon>
        <taxon>Pleurotaceae</taxon>
        <taxon>Hohenbuehelia</taxon>
    </lineage>
</organism>
<dbReference type="Proteomes" id="UP001556367">
    <property type="component" value="Unassembled WGS sequence"/>
</dbReference>
<proteinExistence type="predicted"/>
<protein>
    <submittedName>
        <fullName evidence="1">Uncharacterized protein</fullName>
    </submittedName>
</protein>
<gene>
    <name evidence="1" type="ORF">HGRIS_014912</name>
</gene>
<dbReference type="EMBL" id="JASNQZ010000006">
    <property type="protein sequence ID" value="KAL0955973.1"/>
    <property type="molecule type" value="Genomic_DNA"/>
</dbReference>
<evidence type="ECO:0000313" key="1">
    <source>
        <dbReference type="EMBL" id="KAL0955973.1"/>
    </source>
</evidence>
<reference evidence="2" key="1">
    <citation type="submission" date="2024-06" db="EMBL/GenBank/DDBJ databases">
        <title>Multi-omics analyses provide insights into the biosynthesis of the anticancer antibiotic pleurotin in Hohenbuehelia grisea.</title>
        <authorList>
            <person name="Weaver J.A."/>
            <person name="Alberti F."/>
        </authorList>
    </citation>
    <scope>NUCLEOTIDE SEQUENCE [LARGE SCALE GENOMIC DNA]</scope>
    <source>
        <strain evidence="2">T-177</strain>
    </source>
</reference>
<evidence type="ECO:0000313" key="2">
    <source>
        <dbReference type="Proteomes" id="UP001556367"/>
    </source>
</evidence>
<keyword evidence="2" id="KW-1185">Reference proteome</keyword>
<comment type="caution">
    <text evidence="1">The sequence shown here is derived from an EMBL/GenBank/DDBJ whole genome shotgun (WGS) entry which is preliminary data.</text>
</comment>
<name>A0ABR3JL06_9AGAR</name>
<sequence length="471" mass="52805">MKADLDYLSTQLEDVYIRCNKLLERQSTSLISGVSSNIKSWMRSKAMEADIARLDKLIQASYVRFQVVTLVDIRGTAHRALLRSAEQRDNMLRLETAFINMMVEGNSRNQSAPIWETADVTPDDLDFLARQAYRIVDAFDPRNFARANYIEPPSGHHAKENPLPPSAWGLDFDTLFSWGLTEACHASNLLVIRSNTRTLPIQRSAKALLFLADHLYYLKFGRLAALLFQRAITLYSALQTGFPCPQYQNCLAFALSAATRLSHPSERLSYNQSALDLCEDIYTRSSDPHSLLRLVEALGAHSWNLMVDGLVDGSLDMQRQLLMLSREHITMVQDWSYVQQLPVVTWSASGEADIVLSSERQPSMPSRLAYDLSLSLWIVAKCFASLGRYAEARIAGIDAIECRAACMQVEAWNAQFYPMDVDLWLGDLATWVSVHRSPRSSVYQLASSEARGTARIVEGTESTLSSSVAMA</sequence>